<proteinExistence type="inferred from homology"/>
<evidence type="ECO:0000313" key="4">
    <source>
        <dbReference type="EMBL" id="PRW59247.1"/>
    </source>
</evidence>
<dbReference type="PANTHER" id="PTHR47061">
    <property type="entry name" value="LYR MOTIF-CONTAINING PROTEIN 9"/>
    <property type="match status" value="1"/>
</dbReference>
<comment type="caution">
    <text evidence="4">The sequence shown here is derived from an EMBL/GenBank/DDBJ whole genome shotgun (WGS) entry which is preliminary data.</text>
</comment>
<dbReference type="Proteomes" id="UP000239899">
    <property type="component" value="Unassembled WGS sequence"/>
</dbReference>
<dbReference type="EMBL" id="LHPG02000004">
    <property type="protein sequence ID" value="PRW59247.1"/>
    <property type="molecule type" value="Genomic_DNA"/>
</dbReference>
<evidence type="ECO:0000256" key="2">
    <source>
        <dbReference type="ARBA" id="ARBA00026234"/>
    </source>
</evidence>
<organism evidence="4 5">
    <name type="scientific">Chlorella sorokiniana</name>
    <name type="common">Freshwater green alga</name>
    <dbReference type="NCBI Taxonomy" id="3076"/>
    <lineage>
        <taxon>Eukaryota</taxon>
        <taxon>Viridiplantae</taxon>
        <taxon>Chlorophyta</taxon>
        <taxon>core chlorophytes</taxon>
        <taxon>Trebouxiophyceae</taxon>
        <taxon>Chlorellales</taxon>
        <taxon>Chlorellaceae</taxon>
        <taxon>Chlorella clade</taxon>
        <taxon>Chlorella</taxon>
    </lineage>
</organism>
<evidence type="ECO:0000259" key="3">
    <source>
        <dbReference type="Pfam" id="PF05347"/>
    </source>
</evidence>
<dbReference type="OrthoDB" id="190541at2759"/>
<dbReference type="InterPro" id="IPR008011">
    <property type="entry name" value="Complex1_LYR_dom"/>
</dbReference>
<protein>
    <recommendedName>
        <fullName evidence="2">LYR motif-containing protein 9</fullName>
    </recommendedName>
</protein>
<dbReference type="CDD" id="cd20269">
    <property type="entry name" value="Complex1_LYR_LYRM9"/>
    <property type="match status" value="1"/>
</dbReference>
<accession>A0A2P6TYU3</accession>
<dbReference type="AlphaFoldDB" id="A0A2P6TYU3"/>
<reference evidence="4 5" key="1">
    <citation type="journal article" date="2018" name="Plant J.">
        <title>Genome sequences of Chlorella sorokiniana UTEX 1602 and Micractinium conductrix SAG 241.80: implications to maltose excretion by a green alga.</title>
        <authorList>
            <person name="Arriola M.B."/>
            <person name="Velmurugan N."/>
            <person name="Zhang Y."/>
            <person name="Plunkett M.H."/>
            <person name="Hondzo H."/>
            <person name="Barney B.M."/>
        </authorList>
    </citation>
    <scope>NUCLEOTIDE SEQUENCE [LARGE SCALE GENOMIC DNA]</scope>
    <source>
        <strain evidence="5">UTEX 1602</strain>
    </source>
</reference>
<dbReference type="InterPro" id="IPR052151">
    <property type="entry name" value="Complex_I_LYR"/>
</dbReference>
<evidence type="ECO:0000256" key="1">
    <source>
        <dbReference type="ARBA" id="ARBA00025757"/>
    </source>
</evidence>
<gene>
    <name evidence="4" type="ORF">C2E21_2387</name>
</gene>
<dbReference type="InterPro" id="IPR045291">
    <property type="entry name" value="Complex1_LYR_LYRM9"/>
</dbReference>
<dbReference type="STRING" id="3076.A0A2P6TYU3"/>
<evidence type="ECO:0000313" key="5">
    <source>
        <dbReference type="Proteomes" id="UP000239899"/>
    </source>
</evidence>
<sequence length="86" mass="9851">MSGAAQTAAAARSLYRDLWRRARELPLSVQVHYRGAIRSGFVSHADEDDEEVLARIRSQALLDADWLVNKYKAEKEAEQQRRPKAR</sequence>
<feature type="domain" description="Complex 1 LYR protein" evidence="3">
    <location>
        <begin position="10"/>
        <end position="61"/>
    </location>
</feature>
<comment type="similarity">
    <text evidence="1">Belongs to the complex I LYR family. LYRM9 subfamily.</text>
</comment>
<keyword evidence="5" id="KW-1185">Reference proteome</keyword>
<dbReference type="PANTHER" id="PTHR47061:SF1">
    <property type="entry name" value="LYR MOTIF-CONTAINING PROTEIN 9"/>
    <property type="match status" value="1"/>
</dbReference>
<dbReference type="Pfam" id="PF05347">
    <property type="entry name" value="Complex1_LYR"/>
    <property type="match status" value="1"/>
</dbReference>
<name>A0A2P6TYU3_CHLSO</name>